<feature type="compositionally biased region" description="Low complexity" evidence="1">
    <location>
        <begin position="92"/>
        <end position="127"/>
    </location>
</feature>
<accession>A0AA39WV19</accession>
<feature type="domain" description="PD-(D/E)XK nuclease-like" evidence="2">
    <location>
        <begin position="193"/>
        <end position="439"/>
    </location>
</feature>
<dbReference type="AlphaFoldDB" id="A0AA39WV19"/>
<dbReference type="InterPro" id="IPR046797">
    <property type="entry name" value="PDDEXK_12"/>
</dbReference>
<sequence length="449" mass="49634">MTTITVWLDSQPDDPYDYEFKGRPHKRPRLAEISGNNMSEPRPARRRSPRKGMAPTTPPRSSSGLEFGATHNEDAETPRPAPSMSSIPPLYPSSGVPPAAAASDPATTRSPSPSRSSTTSWASCTSSRRLRSPVRRLGDLQLSNVHVHAVTLEKPGQAPADVRELCRDIRRVGRGNGLIPSVVKGRAAALLDDDLLDDLNFDDSDNSEQERAEHEGFWAAANSLMDAANECEEDDLCEADWNNEVHSRALRLALERGRSERAVWYRNVTTAQIKDQSLLPSSAAGLAAQSKMVDFAVVLDTRSDKDLAKIVRAKLRQEELSSINHTPAEHVRFSPIAVSIETKRAAIEEDVANAQLAVWVSAHFRWLQRLSNGGSALPTLPLIIVQGHEWKLMLAELEDDSEIRIFRHLSLGTTRSVLGVYQLAASLRRLAGWAKDTYRPWLEKNLLLA</sequence>
<protein>
    <recommendedName>
        <fullName evidence="2">PD-(D/E)XK nuclease-like domain-containing protein</fullName>
    </recommendedName>
</protein>
<evidence type="ECO:0000313" key="4">
    <source>
        <dbReference type="Proteomes" id="UP001175001"/>
    </source>
</evidence>
<evidence type="ECO:0000313" key="3">
    <source>
        <dbReference type="EMBL" id="KAK0622143.1"/>
    </source>
</evidence>
<evidence type="ECO:0000259" key="2">
    <source>
        <dbReference type="Pfam" id="PF20516"/>
    </source>
</evidence>
<evidence type="ECO:0000256" key="1">
    <source>
        <dbReference type="SAM" id="MobiDB-lite"/>
    </source>
</evidence>
<dbReference type="Proteomes" id="UP001175001">
    <property type="component" value="Unassembled WGS sequence"/>
</dbReference>
<gene>
    <name evidence="3" type="ORF">DIS24_g11358</name>
</gene>
<dbReference type="Pfam" id="PF20516">
    <property type="entry name" value="PDDEXK_12"/>
    <property type="match status" value="1"/>
</dbReference>
<organism evidence="3 4">
    <name type="scientific">Lasiodiplodia hormozganensis</name>
    <dbReference type="NCBI Taxonomy" id="869390"/>
    <lineage>
        <taxon>Eukaryota</taxon>
        <taxon>Fungi</taxon>
        <taxon>Dikarya</taxon>
        <taxon>Ascomycota</taxon>
        <taxon>Pezizomycotina</taxon>
        <taxon>Dothideomycetes</taxon>
        <taxon>Dothideomycetes incertae sedis</taxon>
        <taxon>Botryosphaeriales</taxon>
        <taxon>Botryosphaeriaceae</taxon>
        <taxon>Lasiodiplodia</taxon>
    </lineage>
</organism>
<dbReference type="EMBL" id="JAUJDW010000159">
    <property type="protein sequence ID" value="KAK0622143.1"/>
    <property type="molecule type" value="Genomic_DNA"/>
</dbReference>
<keyword evidence="4" id="KW-1185">Reference proteome</keyword>
<comment type="caution">
    <text evidence="3">The sequence shown here is derived from an EMBL/GenBank/DDBJ whole genome shotgun (WGS) entry which is preliminary data.</text>
</comment>
<reference evidence="3" key="1">
    <citation type="submission" date="2023-06" db="EMBL/GenBank/DDBJ databases">
        <title>Multi-omics analyses reveal the molecular pathogenesis toolkit of Lasiodiplodia hormozganensis, a cross-kingdom pathogen.</title>
        <authorList>
            <person name="Felix C."/>
            <person name="Meneses R."/>
            <person name="Goncalves M.F.M."/>
            <person name="Tilleman L."/>
            <person name="Duarte A.S."/>
            <person name="Jorrin-Novo J.V."/>
            <person name="Van De Peer Y."/>
            <person name="Deforce D."/>
            <person name="Van Nieuwerburgh F."/>
            <person name="Esteves A.C."/>
            <person name="Alves A."/>
        </authorList>
    </citation>
    <scope>NUCLEOTIDE SEQUENCE</scope>
    <source>
        <strain evidence="3">CBS 339.90</strain>
    </source>
</reference>
<proteinExistence type="predicted"/>
<name>A0AA39WV19_9PEZI</name>
<feature type="region of interest" description="Disordered" evidence="1">
    <location>
        <begin position="1"/>
        <end position="132"/>
    </location>
</feature>